<sequence>MLNTGIHVVINILSIILLAGSNYCMQCLIAPTRPEIDEAHSSQCWLDIGVPSIRNFWSIGRKRKAIWILLSASSLPLHLM</sequence>
<organism evidence="3 4">
    <name type="scientific">Colletotrichum asianum</name>
    <dbReference type="NCBI Taxonomy" id="702518"/>
    <lineage>
        <taxon>Eukaryota</taxon>
        <taxon>Fungi</taxon>
        <taxon>Dikarya</taxon>
        <taxon>Ascomycota</taxon>
        <taxon>Pezizomycotina</taxon>
        <taxon>Sordariomycetes</taxon>
        <taxon>Hypocreomycetidae</taxon>
        <taxon>Glomerellales</taxon>
        <taxon>Glomerellaceae</taxon>
        <taxon>Colletotrichum</taxon>
        <taxon>Colletotrichum gloeosporioides species complex</taxon>
    </lineage>
</organism>
<keyword evidence="1" id="KW-1133">Transmembrane helix</keyword>
<evidence type="ECO:0000313" key="4">
    <source>
        <dbReference type="Proteomes" id="UP000434172"/>
    </source>
</evidence>
<dbReference type="AlphaFoldDB" id="A0A8H3VYT8"/>
<proteinExistence type="predicted"/>
<gene>
    <name evidence="3" type="ORF">GQ607_016066</name>
</gene>
<dbReference type="PANTHER" id="PTHR35395:SF1">
    <property type="entry name" value="DUF6536 DOMAIN-CONTAINING PROTEIN"/>
    <property type="match status" value="1"/>
</dbReference>
<accession>A0A8H3VYT8</accession>
<dbReference type="PANTHER" id="PTHR35395">
    <property type="entry name" value="DUF6536 DOMAIN-CONTAINING PROTEIN"/>
    <property type="match status" value="1"/>
</dbReference>
<evidence type="ECO:0000256" key="1">
    <source>
        <dbReference type="SAM" id="Phobius"/>
    </source>
</evidence>
<dbReference type="OrthoDB" id="5429634at2759"/>
<keyword evidence="1" id="KW-0812">Transmembrane</keyword>
<reference evidence="3 4" key="1">
    <citation type="submission" date="2019-12" db="EMBL/GenBank/DDBJ databases">
        <title>A genome sequence resource for the geographically widespread anthracnose pathogen Colletotrichum asianum.</title>
        <authorList>
            <person name="Meng Y."/>
        </authorList>
    </citation>
    <scope>NUCLEOTIDE SEQUENCE [LARGE SCALE GENOMIC DNA]</scope>
    <source>
        <strain evidence="3 4">ICMP 18580</strain>
    </source>
</reference>
<evidence type="ECO:0000313" key="3">
    <source>
        <dbReference type="EMBL" id="KAF0316724.1"/>
    </source>
</evidence>
<name>A0A8H3VYT8_9PEZI</name>
<keyword evidence="1" id="KW-0472">Membrane</keyword>
<keyword evidence="4" id="KW-1185">Reference proteome</keyword>
<dbReference type="EMBL" id="WOWK01000150">
    <property type="protein sequence ID" value="KAF0316724.1"/>
    <property type="molecule type" value="Genomic_DNA"/>
</dbReference>
<dbReference type="Proteomes" id="UP000434172">
    <property type="component" value="Unassembled WGS sequence"/>
</dbReference>
<comment type="caution">
    <text evidence="3">The sequence shown here is derived from an EMBL/GenBank/DDBJ whole genome shotgun (WGS) entry which is preliminary data.</text>
</comment>
<protein>
    <recommendedName>
        <fullName evidence="2">DUF6536 domain-containing protein</fullName>
    </recommendedName>
</protein>
<dbReference type="InterPro" id="IPR046623">
    <property type="entry name" value="DUF6536"/>
</dbReference>
<feature type="domain" description="DUF6536" evidence="2">
    <location>
        <begin position="2"/>
        <end position="80"/>
    </location>
</feature>
<evidence type="ECO:0000259" key="2">
    <source>
        <dbReference type="Pfam" id="PF20163"/>
    </source>
</evidence>
<feature type="transmembrane region" description="Helical" evidence="1">
    <location>
        <begin position="6"/>
        <end position="25"/>
    </location>
</feature>
<dbReference type="Pfam" id="PF20163">
    <property type="entry name" value="DUF6536"/>
    <property type="match status" value="1"/>
</dbReference>